<name>A0A6B0UMY1_IXORI</name>
<dbReference type="EMBL" id="GIFC01009094">
    <property type="protein sequence ID" value="MXU91177.1"/>
    <property type="molecule type" value="Transcribed_RNA"/>
</dbReference>
<evidence type="ECO:0000256" key="1">
    <source>
        <dbReference type="SAM" id="SignalP"/>
    </source>
</evidence>
<protein>
    <submittedName>
        <fullName evidence="2">Putative secreted protein</fullName>
    </submittedName>
</protein>
<accession>A0A6B0UMY1</accession>
<sequence>MFKIRRIFFLYFMFNLLLESHSLVKANAMQIEKMSRNALQGPFKSRRSRCYKLKQVVLTSACTAGALVLGKTDQSPECALLGSATLTLKVKPSLMLRRSHLKRSTRHHRTMSWGLEISFS</sequence>
<organism evidence="2">
    <name type="scientific">Ixodes ricinus</name>
    <name type="common">Common tick</name>
    <name type="synonym">Acarus ricinus</name>
    <dbReference type="NCBI Taxonomy" id="34613"/>
    <lineage>
        <taxon>Eukaryota</taxon>
        <taxon>Metazoa</taxon>
        <taxon>Ecdysozoa</taxon>
        <taxon>Arthropoda</taxon>
        <taxon>Chelicerata</taxon>
        <taxon>Arachnida</taxon>
        <taxon>Acari</taxon>
        <taxon>Parasitiformes</taxon>
        <taxon>Ixodida</taxon>
        <taxon>Ixodoidea</taxon>
        <taxon>Ixodidae</taxon>
        <taxon>Ixodinae</taxon>
        <taxon>Ixodes</taxon>
    </lineage>
</organism>
<keyword evidence="1" id="KW-0732">Signal</keyword>
<feature type="signal peptide" evidence="1">
    <location>
        <begin position="1"/>
        <end position="28"/>
    </location>
</feature>
<feature type="chain" id="PRO_5025641988" evidence="1">
    <location>
        <begin position="29"/>
        <end position="120"/>
    </location>
</feature>
<evidence type="ECO:0000313" key="2">
    <source>
        <dbReference type="EMBL" id="MXU91177.1"/>
    </source>
</evidence>
<dbReference type="AlphaFoldDB" id="A0A6B0UMY1"/>
<proteinExistence type="predicted"/>
<reference evidence="2" key="1">
    <citation type="submission" date="2019-12" db="EMBL/GenBank/DDBJ databases">
        <title>An insight into the sialome of adult female Ixodes ricinus ticks feeding for 6 days.</title>
        <authorList>
            <person name="Perner J."/>
            <person name="Ribeiro J.M.C."/>
        </authorList>
    </citation>
    <scope>NUCLEOTIDE SEQUENCE</scope>
    <source>
        <strain evidence="2">Semi-engorged</strain>
        <tissue evidence="2">Salivary glands</tissue>
    </source>
</reference>